<dbReference type="EMBL" id="JAINUG010000035">
    <property type="protein sequence ID" value="KAJ8408265.1"/>
    <property type="molecule type" value="Genomic_DNA"/>
</dbReference>
<name>A0AAD7STE2_9TELE</name>
<proteinExistence type="predicted"/>
<feature type="compositionally biased region" description="Gly residues" evidence="1">
    <location>
        <begin position="38"/>
        <end position="50"/>
    </location>
</feature>
<protein>
    <submittedName>
        <fullName evidence="2">Uncharacterized protein</fullName>
    </submittedName>
</protein>
<dbReference type="Proteomes" id="UP001221898">
    <property type="component" value="Unassembled WGS sequence"/>
</dbReference>
<comment type="caution">
    <text evidence="2">The sequence shown here is derived from an EMBL/GenBank/DDBJ whole genome shotgun (WGS) entry which is preliminary data.</text>
</comment>
<evidence type="ECO:0000256" key="1">
    <source>
        <dbReference type="SAM" id="MobiDB-lite"/>
    </source>
</evidence>
<sequence>MGRGALTGFAGERRTCGSQRHGTALPKKGKQLSHQRGAGRGWEGRGGGGQRSKECRSHGKNNGKPSVKDEEGPHLPGVRADKYLAFLGLGAGARCSKKLEKSSESSERSQRPPRLCSTCPFPLPPKPRRPAPERVVCAHVHPVPETWENRYTAYDNAACF</sequence>
<feature type="compositionally biased region" description="Basic and acidic residues" evidence="1">
    <location>
        <begin position="97"/>
        <end position="110"/>
    </location>
</feature>
<keyword evidence="3" id="KW-1185">Reference proteome</keyword>
<organism evidence="2 3">
    <name type="scientific">Aldrovandia affinis</name>
    <dbReference type="NCBI Taxonomy" id="143900"/>
    <lineage>
        <taxon>Eukaryota</taxon>
        <taxon>Metazoa</taxon>
        <taxon>Chordata</taxon>
        <taxon>Craniata</taxon>
        <taxon>Vertebrata</taxon>
        <taxon>Euteleostomi</taxon>
        <taxon>Actinopterygii</taxon>
        <taxon>Neopterygii</taxon>
        <taxon>Teleostei</taxon>
        <taxon>Notacanthiformes</taxon>
        <taxon>Halosauridae</taxon>
        <taxon>Aldrovandia</taxon>
    </lineage>
</organism>
<evidence type="ECO:0000313" key="2">
    <source>
        <dbReference type="EMBL" id="KAJ8408265.1"/>
    </source>
</evidence>
<feature type="region of interest" description="Disordered" evidence="1">
    <location>
        <begin position="1"/>
        <end position="76"/>
    </location>
</feature>
<gene>
    <name evidence="2" type="ORF">AAFF_G00256790</name>
</gene>
<reference evidence="2" key="1">
    <citation type="journal article" date="2023" name="Science">
        <title>Genome structures resolve the early diversification of teleost fishes.</title>
        <authorList>
            <person name="Parey E."/>
            <person name="Louis A."/>
            <person name="Montfort J."/>
            <person name="Bouchez O."/>
            <person name="Roques C."/>
            <person name="Iampietro C."/>
            <person name="Lluch J."/>
            <person name="Castinel A."/>
            <person name="Donnadieu C."/>
            <person name="Desvignes T."/>
            <person name="Floi Bucao C."/>
            <person name="Jouanno E."/>
            <person name="Wen M."/>
            <person name="Mejri S."/>
            <person name="Dirks R."/>
            <person name="Jansen H."/>
            <person name="Henkel C."/>
            <person name="Chen W.J."/>
            <person name="Zahm M."/>
            <person name="Cabau C."/>
            <person name="Klopp C."/>
            <person name="Thompson A.W."/>
            <person name="Robinson-Rechavi M."/>
            <person name="Braasch I."/>
            <person name="Lecointre G."/>
            <person name="Bobe J."/>
            <person name="Postlethwait J.H."/>
            <person name="Berthelot C."/>
            <person name="Roest Crollius H."/>
            <person name="Guiguen Y."/>
        </authorList>
    </citation>
    <scope>NUCLEOTIDE SEQUENCE</scope>
    <source>
        <strain evidence="2">NC1722</strain>
    </source>
</reference>
<accession>A0AAD7STE2</accession>
<dbReference type="AlphaFoldDB" id="A0AAD7STE2"/>
<feature type="region of interest" description="Disordered" evidence="1">
    <location>
        <begin position="97"/>
        <end position="130"/>
    </location>
</feature>
<evidence type="ECO:0000313" key="3">
    <source>
        <dbReference type="Proteomes" id="UP001221898"/>
    </source>
</evidence>